<evidence type="ECO:0000256" key="3">
    <source>
        <dbReference type="ARBA" id="ARBA00022989"/>
    </source>
</evidence>
<feature type="transmembrane region" description="Helical" evidence="6">
    <location>
        <begin position="6"/>
        <end position="23"/>
    </location>
</feature>
<evidence type="ECO:0000256" key="4">
    <source>
        <dbReference type="ARBA" id="ARBA00023136"/>
    </source>
</evidence>
<dbReference type="AlphaFoldDB" id="A0A5K7S5A3"/>
<keyword evidence="3 6" id="KW-1133">Transmembrane helix</keyword>
<dbReference type="InterPro" id="IPR006260">
    <property type="entry name" value="TonB/TolA_C"/>
</dbReference>
<dbReference type="NCBIfam" id="TIGR01352">
    <property type="entry name" value="tonB_Cterm"/>
    <property type="match status" value="1"/>
</dbReference>
<evidence type="ECO:0000313" key="8">
    <source>
        <dbReference type="Proteomes" id="UP001193389"/>
    </source>
</evidence>
<dbReference type="EMBL" id="AP018694">
    <property type="protein sequence ID" value="BBE16738.1"/>
    <property type="molecule type" value="Genomic_DNA"/>
</dbReference>
<evidence type="ECO:0000256" key="2">
    <source>
        <dbReference type="ARBA" id="ARBA00022692"/>
    </source>
</evidence>
<name>A0A5K7S5A3_9BACT</name>
<feature type="region of interest" description="Disordered" evidence="5">
    <location>
        <begin position="137"/>
        <end position="189"/>
    </location>
</feature>
<dbReference type="GO" id="GO:0016020">
    <property type="term" value="C:membrane"/>
    <property type="evidence" value="ECO:0007669"/>
    <property type="project" value="UniProtKB-SubCell"/>
</dbReference>
<keyword evidence="2 6" id="KW-0812">Transmembrane</keyword>
<sequence length="294" mass="31203">MIGTLVTHGVILIFLLYFGILITKPATPPFEEGILVNFGDSETGLGLEEPAPGEREPSVKPIESASEKIVLPSPPAKKVSAADDDPIVTQDVEKTVAVKTPKKKVVEKVIDPEKQRLAEEERLQKAEQLRQQREEQQRLAQAAAEQRKIGEINSRAKNVFGGGGKGSPDSKSTSQGITYGTGNQGVPQGSANAERYGPGGGIGNGVSFSLDGRTSQSLPKPRYPGNEEGVVVVQVTVNKSGQVTKAEAGVRGSNTADPELISAAKKAALQAKFNVDNNAPAYQTGTITYRFVLD</sequence>
<accession>A0A5K7S5A3</accession>
<evidence type="ECO:0000313" key="7">
    <source>
        <dbReference type="EMBL" id="BBE16738.1"/>
    </source>
</evidence>
<dbReference type="Gene3D" id="3.30.1150.10">
    <property type="match status" value="1"/>
</dbReference>
<evidence type="ECO:0000256" key="6">
    <source>
        <dbReference type="SAM" id="Phobius"/>
    </source>
</evidence>
<comment type="subcellular location">
    <subcellularLocation>
        <location evidence="1">Membrane</location>
        <topology evidence="1">Single-pass membrane protein</topology>
    </subcellularLocation>
</comment>
<keyword evidence="4 6" id="KW-0472">Membrane</keyword>
<dbReference type="Proteomes" id="UP001193389">
    <property type="component" value="Chromosome"/>
</dbReference>
<keyword evidence="8" id="KW-1185">Reference proteome</keyword>
<dbReference type="KEGG" id="anf:AQPE_0881"/>
<dbReference type="SUPFAM" id="SSF74653">
    <property type="entry name" value="TolA/TonB C-terminal domain"/>
    <property type="match status" value="1"/>
</dbReference>
<proteinExistence type="predicted"/>
<protein>
    <submittedName>
        <fullName evidence="7">Ferric siderophore transport system, periplasmic binding protein TonB</fullName>
    </submittedName>
</protein>
<reference evidence="7" key="1">
    <citation type="journal article" date="2020" name="Int. J. Syst. Evol. Microbiol.">
        <title>Aquipluma nitroreducens gen. nov. sp. nov., a novel facultatively anaerobic bacterium isolated from a freshwater lake.</title>
        <authorList>
            <person name="Watanabe M."/>
            <person name="Kojima H."/>
            <person name="Fukui M."/>
        </authorList>
    </citation>
    <scope>NUCLEOTIDE SEQUENCE</scope>
    <source>
        <strain evidence="7">MeG22</strain>
    </source>
</reference>
<organism evidence="7 8">
    <name type="scientific">Aquipluma nitroreducens</name>
    <dbReference type="NCBI Taxonomy" id="2010828"/>
    <lineage>
        <taxon>Bacteria</taxon>
        <taxon>Pseudomonadati</taxon>
        <taxon>Bacteroidota</taxon>
        <taxon>Bacteroidia</taxon>
        <taxon>Marinilabiliales</taxon>
        <taxon>Prolixibacteraceae</taxon>
        <taxon>Aquipluma</taxon>
    </lineage>
</organism>
<feature type="compositionally biased region" description="Polar residues" evidence="5">
    <location>
        <begin position="169"/>
        <end position="189"/>
    </location>
</feature>
<evidence type="ECO:0000256" key="1">
    <source>
        <dbReference type="ARBA" id="ARBA00004167"/>
    </source>
</evidence>
<gene>
    <name evidence="7" type="ORF">AQPE_0881</name>
</gene>
<evidence type="ECO:0000256" key="5">
    <source>
        <dbReference type="SAM" id="MobiDB-lite"/>
    </source>
</evidence>